<evidence type="ECO:0000313" key="1">
    <source>
        <dbReference type="EMBL" id="SIR55106.1"/>
    </source>
</evidence>
<name>A0A1N7BV21_9BACI</name>
<organism evidence="1 2">
    <name type="scientific">Domibacillus enclensis</name>
    <dbReference type="NCBI Taxonomy" id="1017273"/>
    <lineage>
        <taxon>Bacteria</taxon>
        <taxon>Bacillati</taxon>
        <taxon>Bacillota</taxon>
        <taxon>Bacilli</taxon>
        <taxon>Bacillales</taxon>
        <taxon>Bacillaceae</taxon>
        <taxon>Domibacillus</taxon>
    </lineage>
</organism>
<dbReference type="InterPro" id="IPR049839">
    <property type="entry name" value="Lmo0850-like"/>
</dbReference>
<sequence length="53" mass="5687">MKSTDRTRKIVDNLTRLGVKATVTKSREALWSALQGGGEAKGKLKVITSCQPG</sequence>
<gene>
    <name evidence="1" type="ORF">SAMN05443094_11082</name>
</gene>
<dbReference type="RefSeq" id="WP_156149435.1">
    <property type="nucleotide sequence ID" value="NZ_FTLX01000010.1"/>
</dbReference>
<protein>
    <submittedName>
        <fullName evidence="1">Uncharacterized protein</fullName>
    </submittedName>
</protein>
<proteinExistence type="predicted"/>
<accession>A0A1N7BV21</accession>
<evidence type="ECO:0000313" key="2">
    <source>
        <dbReference type="Proteomes" id="UP000186385"/>
    </source>
</evidence>
<dbReference type="AlphaFoldDB" id="A0A1N7BV21"/>
<dbReference type="EMBL" id="FTLX01000010">
    <property type="protein sequence ID" value="SIR55106.1"/>
    <property type="molecule type" value="Genomic_DNA"/>
</dbReference>
<dbReference type="NCBIfam" id="NF040845">
    <property type="entry name" value="lmo0850_fam"/>
    <property type="match status" value="1"/>
</dbReference>
<dbReference type="STRING" id="1017273.SAMN05443094_11082"/>
<dbReference type="Proteomes" id="UP000186385">
    <property type="component" value="Unassembled WGS sequence"/>
</dbReference>
<reference evidence="1 2" key="1">
    <citation type="submission" date="2017-01" db="EMBL/GenBank/DDBJ databases">
        <authorList>
            <person name="Mah S.A."/>
            <person name="Swanson W.J."/>
            <person name="Moy G.W."/>
            <person name="Vacquier V.D."/>
        </authorList>
    </citation>
    <scope>NUCLEOTIDE SEQUENCE [LARGE SCALE GENOMIC DNA]</scope>
    <source>
        <strain evidence="1 2">NIO-1016</strain>
    </source>
</reference>